<evidence type="ECO:0000259" key="2">
    <source>
        <dbReference type="Pfam" id="PF22322"/>
    </source>
</evidence>
<evidence type="ECO:0000313" key="4">
    <source>
        <dbReference type="Proteomes" id="UP000675554"/>
    </source>
</evidence>
<dbReference type="AlphaFoldDB" id="A0A8T4IXT9"/>
<proteinExistence type="predicted"/>
<sequence length="417" mass="44665">MTLSFREIMAADLTTLEDAAAAWKRMGKRFGELLTDYDSHVRGHLSGGHWAGVAKVTYDEVAKVSAGEFGNAKSQAEGIAKLLTEAYGDLVERKRTLDKRVKEAEDAAMKVDGGGHVELDTEALTEEQKEARRKDPSFAAALNAKVTEWQDAIDKAVESVNDADAAIKAALEASAAPPGSRAAGMHGFNAKQVDYAPPGSREDLDRILREYQVAPDPDGMVDYPRNGALRFLAGGGVTVTSKEADMLDELGISGLQDFQGIRDNAFSSADERFPSKDKNDDHNDAFRHAYWNALMTKKYGADWTEKYTLAHEAIPGNNPEREAMDLHNNEVGRRVAQANPDASEDELADLIQEAVRGGEMVVVPKGGGRLAFSDQLTPDETGDPTLPLPEEPRETGSGSTDAGGSATGKGSGVGSGS</sequence>
<evidence type="ECO:0000256" key="1">
    <source>
        <dbReference type="SAM" id="MobiDB-lite"/>
    </source>
</evidence>
<dbReference type="EMBL" id="JAGSMN010000875">
    <property type="protein sequence ID" value="MBR7677251.1"/>
    <property type="molecule type" value="Genomic_DNA"/>
</dbReference>
<feature type="domain" description="DUF6973" evidence="2">
    <location>
        <begin position="261"/>
        <end position="357"/>
    </location>
</feature>
<gene>
    <name evidence="3" type="ORF">KDA82_30515</name>
</gene>
<organism evidence="3 4">
    <name type="scientific">Streptomyces daliensis</name>
    <dbReference type="NCBI Taxonomy" id="299421"/>
    <lineage>
        <taxon>Bacteria</taxon>
        <taxon>Bacillati</taxon>
        <taxon>Actinomycetota</taxon>
        <taxon>Actinomycetes</taxon>
        <taxon>Kitasatosporales</taxon>
        <taxon>Streptomycetaceae</taxon>
        <taxon>Streptomyces</taxon>
    </lineage>
</organism>
<evidence type="ECO:0000313" key="3">
    <source>
        <dbReference type="EMBL" id="MBR7677251.1"/>
    </source>
</evidence>
<feature type="region of interest" description="Disordered" evidence="1">
    <location>
        <begin position="364"/>
        <end position="417"/>
    </location>
</feature>
<feature type="compositionally biased region" description="Low complexity" evidence="1">
    <location>
        <begin position="395"/>
        <end position="404"/>
    </location>
</feature>
<keyword evidence="4" id="KW-1185">Reference proteome</keyword>
<protein>
    <recommendedName>
        <fullName evidence="2">DUF6973 domain-containing protein</fullName>
    </recommendedName>
</protein>
<dbReference type="InterPro" id="IPR054246">
    <property type="entry name" value="DUF6973"/>
</dbReference>
<dbReference type="Proteomes" id="UP000675554">
    <property type="component" value="Unassembled WGS sequence"/>
</dbReference>
<comment type="caution">
    <text evidence="3">The sequence shown here is derived from an EMBL/GenBank/DDBJ whole genome shotgun (WGS) entry which is preliminary data.</text>
</comment>
<dbReference type="Pfam" id="PF22322">
    <property type="entry name" value="DUF6973"/>
    <property type="match status" value="1"/>
</dbReference>
<reference evidence="3" key="1">
    <citation type="submission" date="2021-04" db="EMBL/GenBank/DDBJ databases">
        <title>Sequencing of actinobacteria type strains.</title>
        <authorList>
            <person name="Nguyen G.-S."/>
            <person name="Wentzel A."/>
        </authorList>
    </citation>
    <scope>NUCLEOTIDE SEQUENCE</scope>
    <source>
        <strain evidence="3">DSM 42095</strain>
    </source>
</reference>
<accession>A0A8T4IXT9</accession>
<feature type="compositionally biased region" description="Gly residues" evidence="1">
    <location>
        <begin position="405"/>
        <end position="417"/>
    </location>
</feature>
<name>A0A8T4IXT9_9ACTN</name>